<dbReference type="PANTHER" id="PTHR36766">
    <property type="entry name" value="PLANT BROAD-SPECTRUM MILDEW RESISTANCE PROTEIN RPW8"/>
    <property type="match status" value="1"/>
</dbReference>
<keyword evidence="2" id="KW-0677">Repeat</keyword>
<keyword evidence="1" id="KW-0433">Leucine-rich repeat</keyword>
<keyword evidence="4" id="KW-0611">Plant defense</keyword>
<dbReference type="InterPro" id="IPR058922">
    <property type="entry name" value="WHD_DRP"/>
</dbReference>
<evidence type="ECO:0000259" key="6">
    <source>
        <dbReference type="Pfam" id="PF00931"/>
    </source>
</evidence>
<feature type="domain" description="Disease resistance protein winged helix" evidence="8">
    <location>
        <begin position="403"/>
        <end position="471"/>
    </location>
</feature>
<evidence type="ECO:0000256" key="1">
    <source>
        <dbReference type="ARBA" id="ARBA00022614"/>
    </source>
</evidence>
<evidence type="ECO:0000256" key="4">
    <source>
        <dbReference type="ARBA" id="ARBA00022821"/>
    </source>
</evidence>
<dbReference type="OMA" id="LESNIWI"/>
<feature type="domain" description="Disease resistance N-terminal" evidence="7">
    <location>
        <begin position="8"/>
        <end position="97"/>
    </location>
</feature>
<feature type="domain" description="NB-ARC" evidence="6">
    <location>
        <begin position="227"/>
        <end position="316"/>
    </location>
</feature>
<dbReference type="Proteomes" id="UP000594261">
    <property type="component" value="Chromosome 4"/>
</dbReference>
<dbReference type="GO" id="GO:0043531">
    <property type="term" value="F:ADP binding"/>
    <property type="evidence" value="ECO:0007669"/>
    <property type="project" value="InterPro"/>
</dbReference>
<keyword evidence="11" id="KW-1185">Reference proteome</keyword>
<reference evidence="10 11" key="1">
    <citation type="journal article" date="2016" name="G3 (Bethesda)">
        <title>First Draft Assembly and Annotation of the Genome of a California Endemic Oak Quercus lobata Nee (Fagaceae).</title>
        <authorList>
            <person name="Sork V.L."/>
            <person name="Fitz-Gibbon S.T."/>
            <person name="Puiu D."/>
            <person name="Crepeau M."/>
            <person name="Gugger P.F."/>
            <person name="Sherman R."/>
            <person name="Stevens K."/>
            <person name="Langley C.H."/>
            <person name="Pellegrini M."/>
            <person name="Salzberg S.L."/>
        </authorList>
    </citation>
    <scope>NUCLEOTIDE SEQUENCE [LARGE SCALE GENOMIC DNA]</scope>
    <source>
        <strain evidence="10 11">cv. SW786</strain>
    </source>
</reference>
<protein>
    <recommendedName>
        <fullName evidence="12">Disease resistance RPP13-like protein 1</fullName>
    </recommendedName>
</protein>
<evidence type="ECO:0000256" key="5">
    <source>
        <dbReference type="ARBA" id="ARBA00022840"/>
    </source>
</evidence>
<evidence type="ECO:0008006" key="12">
    <source>
        <dbReference type="Google" id="ProtNLM"/>
    </source>
</evidence>
<dbReference type="Gene3D" id="1.20.5.4130">
    <property type="match status" value="1"/>
</dbReference>
<dbReference type="InterPro" id="IPR032675">
    <property type="entry name" value="LRR_dom_sf"/>
</dbReference>
<dbReference type="EnsemblPlants" id="QL04p007189:mrna">
    <property type="protein sequence ID" value="QL04p007189:mrna"/>
    <property type="gene ID" value="QL04p007189"/>
</dbReference>
<sequence>MSIIGEAALSAFFEVLFKKLASSDLLKIIQQEQLHAELKKWKTSLLKIRAVLDDAEEKQLTSRLVKIWLDELQDLAYDADDILDEFATEALRRRLNAEPGTSKIRNFVPACCVSFNPSFVMFDANMRSKIEVINTRLQKIVTEKNDLGLIENTGGRIRTTRSWVPTTSLVNEKQNYGRDKDKKAIVDLLLSRELSDAQLSVIPILGYGGIGVTKVILESIIAPETYDVNDLNLLQVKLKEKLSDKKFLFILDDVWNEDYNDWTKLRSPFEFGAPGSKIIVTTRNHGVSLTMGTTPTYELKDLSNDACWRVFTQHALGATDFTMHPELEDIGRGILDKCKGSPLAAKVLGGLLRAKHSCDEWKNVLNSKIWDIPEEKSSILSILKLSYEYLPSHLKRCFAYCSLFPKDYKFKEKELVLLWMAEGLVQETERNKPMEDIGSEYFQDLLMRSFFQQSYSDESLFVMHDLINDIAQWAAGGLCYRLEDTLCGNNQSDIFTKTLLLKGCSRLTKLPMKIGNLVNLQHLDITNADSIKEMPMGIEELKNLQTLSNFIVGKDTGSKIGDLLNLEFLRGRLCISSLENVLDVEEARKANLNGKRGLDALVMKWEHAVDDIQDSGIAIDVLNMLRPNTMVKTLFIEGYVGTQFPTWLRDPSFSNMVELKIDRCGKCMSLPAVGQLPSLKYLVIIRMGRVQIVGPEFYGDGCLKPFQSLETLCFDDMQEWRDWIPCKDEYEEFPRLRELSISRCPKLQGKLPRHLSSLVKFSIHECEQLVVSIPSLPKLHEFEIVGCKEVNKSEVELCLLKSMVLSIPDLKSLTEEFMHGLAKVENLTINDCKELTSLWPNRFTSLVTLHMISCPSLVNINCLTSTLRTLKIVGCSALKSLPMSNCTCIEYATIEVCNSLMFISRGQLPPTLKRLEINDCENLQFVVDEGEASSSSSPSSLLMNEESLSSNSHNYESLLEHLEIRDCPSLKNQLPTALVSLIVWFCPKLESIADKLLNNASLEQLEIWNCENLKSLPEGLHKLCHLNKIDINRCPSVVCFPDGGLLPTSLRELSIRDCEKLEALPNGMHNLTSLQELSICDCQSLKSFPEDGYPSNLTSLRLKGVNIRKQVFEWGFHKLISLRYLCIYGEFLDWKSFPDKEDGETMMMLPTSLIELRIVNFQNIVFLSSKDFQTLSSLQRLSIVNCPKLASLPEKGLPTTLVKLHIRLCPVLNQHCKKGKGQEWFKIAHIPYVEIDGKLVYELEEEEEQ</sequence>
<dbReference type="PRINTS" id="PR00364">
    <property type="entry name" value="DISEASERSIST"/>
</dbReference>
<dbReference type="InterPro" id="IPR056789">
    <property type="entry name" value="LRR_R13L1-DRL21"/>
</dbReference>
<proteinExistence type="predicted"/>
<dbReference type="FunFam" id="1.10.10.10:FF:000322">
    <property type="entry name" value="Probable disease resistance protein At1g63360"/>
    <property type="match status" value="1"/>
</dbReference>
<dbReference type="Gene3D" id="1.10.8.430">
    <property type="entry name" value="Helical domain of apoptotic protease-activating factors"/>
    <property type="match status" value="1"/>
</dbReference>
<evidence type="ECO:0000256" key="2">
    <source>
        <dbReference type="ARBA" id="ARBA00022737"/>
    </source>
</evidence>
<evidence type="ECO:0000259" key="9">
    <source>
        <dbReference type="Pfam" id="PF25019"/>
    </source>
</evidence>
<dbReference type="PANTHER" id="PTHR36766:SF51">
    <property type="entry name" value="DISEASE RESISTANCE RPP13-LIKE PROTEIN 1"/>
    <property type="match status" value="1"/>
</dbReference>
<dbReference type="InterPro" id="IPR036388">
    <property type="entry name" value="WH-like_DNA-bd_sf"/>
</dbReference>
<dbReference type="AlphaFoldDB" id="A0A7N2LCJ1"/>
<dbReference type="InterPro" id="IPR002182">
    <property type="entry name" value="NB-ARC"/>
</dbReference>
<keyword evidence="3" id="KW-0547">Nucleotide-binding</keyword>
<evidence type="ECO:0000259" key="8">
    <source>
        <dbReference type="Pfam" id="PF23559"/>
    </source>
</evidence>
<evidence type="ECO:0000313" key="10">
    <source>
        <dbReference type="EnsemblPlants" id="QL04p007189:mrna"/>
    </source>
</evidence>
<reference evidence="10" key="2">
    <citation type="submission" date="2021-01" db="UniProtKB">
        <authorList>
            <consortium name="EnsemblPlants"/>
        </authorList>
    </citation>
    <scope>IDENTIFICATION</scope>
</reference>
<dbReference type="Pfam" id="PF18052">
    <property type="entry name" value="Rx_N"/>
    <property type="match status" value="1"/>
</dbReference>
<dbReference type="EMBL" id="LRBV02000004">
    <property type="status" value="NOT_ANNOTATED_CDS"/>
    <property type="molecule type" value="Genomic_DNA"/>
</dbReference>
<dbReference type="Pfam" id="PF25019">
    <property type="entry name" value="LRR_R13L1-DRL21"/>
    <property type="match status" value="1"/>
</dbReference>
<dbReference type="GO" id="GO:0005524">
    <property type="term" value="F:ATP binding"/>
    <property type="evidence" value="ECO:0007669"/>
    <property type="project" value="UniProtKB-KW"/>
</dbReference>
<dbReference type="Gramene" id="QL04p007189:mrna">
    <property type="protein sequence ID" value="QL04p007189:mrna"/>
    <property type="gene ID" value="QL04p007189"/>
</dbReference>
<evidence type="ECO:0000259" key="7">
    <source>
        <dbReference type="Pfam" id="PF18052"/>
    </source>
</evidence>
<dbReference type="Gene3D" id="1.10.10.10">
    <property type="entry name" value="Winged helix-like DNA-binding domain superfamily/Winged helix DNA-binding domain"/>
    <property type="match status" value="1"/>
</dbReference>
<dbReference type="InParanoid" id="A0A7N2LCJ1"/>
<keyword evidence="5" id="KW-0067">ATP-binding</keyword>
<dbReference type="InterPro" id="IPR041118">
    <property type="entry name" value="Rx_N"/>
</dbReference>
<organism evidence="10 11">
    <name type="scientific">Quercus lobata</name>
    <name type="common">Valley oak</name>
    <dbReference type="NCBI Taxonomy" id="97700"/>
    <lineage>
        <taxon>Eukaryota</taxon>
        <taxon>Viridiplantae</taxon>
        <taxon>Streptophyta</taxon>
        <taxon>Embryophyta</taxon>
        <taxon>Tracheophyta</taxon>
        <taxon>Spermatophyta</taxon>
        <taxon>Magnoliopsida</taxon>
        <taxon>eudicotyledons</taxon>
        <taxon>Gunneridae</taxon>
        <taxon>Pentapetalae</taxon>
        <taxon>rosids</taxon>
        <taxon>fabids</taxon>
        <taxon>Fagales</taxon>
        <taxon>Fagaceae</taxon>
        <taxon>Quercus</taxon>
    </lineage>
</organism>
<evidence type="ECO:0000313" key="11">
    <source>
        <dbReference type="Proteomes" id="UP000594261"/>
    </source>
</evidence>
<evidence type="ECO:0000256" key="3">
    <source>
        <dbReference type="ARBA" id="ARBA00022741"/>
    </source>
</evidence>
<name>A0A7N2LCJ1_QUELO</name>
<feature type="domain" description="R13L1/DRL21-like LRR repeat region" evidence="9">
    <location>
        <begin position="560"/>
        <end position="687"/>
    </location>
</feature>
<dbReference type="Pfam" id="PF00931">
    <property type="entry name" value="NB-ARC"/>
    <property type="match status" value="1"/>
</dbReference>
<dbReference type="Gene3D" id="3.40.50.300">
    <property type="entry name" value="P-loop containing nucleotide triphosphate hydrolases"/>
    <property type="match status" value="1"/>
</dbReference>
<accession>A0A7N2LCJ1</accession>
<dbReference type="Gene3D" id="3.80.10.10">
    <property type="entry name" value="Ribonuclease Inhibitor"/>
    <property type="match status" value="3"/>
</dbReference>
<dbReference type="Pfam" id="PF23559">
    <property type="entry name" value="WHD_DRP"/>
    <property type="match status" value="1"/>
</dbReference>
<dbReference type="InterPro" id="IPR027417">
    <property type="entry name" value="P-loop_NTPase"/>
</dbReference>
<dbReference type="SUPFAM" id="SSF52058">
    <property type="entry name" value="L domain-like"/>
    <property type="match status" value="2"/>
</dbReference>
<dbReference type="InterPro" id="IPR042197">
    <property type="entry name" value="Apaf_helical"/>
</dbReference>
<dbReference type="GO" id="GO:0051707">
    <property type="term" value="P:response to other organism"/>
    <property type="evidence" value="ECO:0007669"/>
    <property type="project" value="UniProtKB-ARBA"/>
</dbReference>
<dbReference type="GO" id="GO:0006952">
    <property type="term" value="P:defense response"/>
    <property type="evidence" value="ECO:0007669"/>
    <property type="project" value="UniProtKB-KW"/>
</dbReference>
<dbReference type="SUPFAM" id="SSF52540">
    <property type="entry name" value="P-loop containing nucleoside triphosphate hydrolases"/>
    <property type="match status" value="1"/>
</dbReference>